<name>A0A9Q2NZV1_9RHOB</name>
<gene>
    <name evidence="1" type="ORF">JQX41_23500</name>
    <name evidence="2" type="ORF">JQX48_23550</name>
</gene>
<keyword evidence="4" id="KW-1185">Reference proteome</keyword>
<evidence type="ECO:0008006" key="5">
    <source>
        <dbReference type="Google" id="ProtNLM"/>
    </source>
</evidence>
<dbReference type="InterPro" id="IPR011856">
    <property type="entry name" value="tRNA_endonuc-like_dom_sf"/>
</dbReference>
<comment type="caution">
    <text evidence="1">The sequence shown here is derived from an EMBL/GenBank/DDBJ whole genome shotgun (WGS) entry which is preliminary data.</text>
</comment>
<dbReference type="GO" id="GO:0003676">
    <property type="term" value="F:nucleic acid binding"/>
    <property type="evidence" value="ECO:0007669"/>
    <property type="project" value="InterPro"/>
</dbReference>
<evidence type="ECO:0000313" key="1">
    <source>
        <dbReference type="EMBL" id="MBM2415277.1"/>
    </source>
</evidence>
<dbReference type="RefSeq" id="WP_138488015.1">
    <property type="nucleotide sequence ID" value="NZ_JAFBWU010000044.1"/>
</dbReference>
<evidence type="ECO:0000313" key="4">
    <source>
        <dbReference type="Proteomes" id="UP000809440"/>
    </source>
</evidence>
<evidence type="ECO:0000313" key="3">
    <source>
        <dbReference type="Proteomes" id="UP000755667"/>
    </source>
</evidence>
<evidence type="ECO:0000313" key="2">
    <source>
        <dbReference type="EMBL" id="MBM2419954.1"/>
    </source>
</evidence>
<organism evidence="1 3">
    <name type="scientific">Marivita cryptomonadis</name>
    <dbReference type="NCBI Taxonomy" id="505252"/>
    <lineage>
        <taxon>Bacteria</taxon>
        <taxon>Pseudomonadati</taxon>
        <taxon>Pseudomonadota</taxon>
        <taxon>Alphaproteobacteria</taxon>
        <taxon>Rhodobacterales</taxon>
        <taxon>Roseobacteraceae</taxon>
        <taxon>Marivita</taxon>
    </lineage>
</organism>
<reference evidence="1 4" key="1">
    <citation type="submission" date="2021-01" db="EMBL/GenBank/DDBJ databases">
        <title>Diatom-associated Roseobacters Show Island Model of Population Structure.</title>
        <authorList>
            <person name="Qu L."/>
            <person name="Feng X."/>
            <person name="Chen Y."/>
            <person name="Li L."/>
            <person name="Wang X."/>
            <person name="Hu Z."/>
            <person name="Wang H."/>
            <person name="Luo H."/>
        </authorList>
    </citation>
    <scope>NUCLEOTIDE SEQUENCE</scope>
    <source>
        <strain evidence="2 4">CC28-63</strain>
        <strain evidence="1">CC28-69</strain>
    </source>
</reference>
<accession>A0A9Q2NZV1</accession>
<dbReference type="Proteomes" id="UP000755667">
    <property type="component" value="Unassembled WGS sequence"/>
</dbReference>
<proteinExistence type="predicted"/>
<protein>
    <recommendedName>
        <fullName evidence="5">PD(D/E)XK endonuclease domain-containing protein</fullName>
    </recommendedName>
</protein>
<dbReference type="Gene3D" id="3.40.1350.10">
    <property type="match status" value="1"/>
</dbReference>
<dbReference type="EMBL" id="JAFBXE010000041">
    <property type="protein sequence ID" value="MBM2415277.1"/>
    <property type="molecule type" value="Genomic_DNA"/>
</dbReference>
<dbReference type="EMBL" id="JAFBXF010000041">
    <property type="protein sequence ID" value="MBM2419954.1"/>
    <property type="molecule type" value="Genomic_DNA"/>
</dbReference>
<sequence length="188" mass="21130">MHQPYLPGMTMPPRPTESRDARTALASYPDMTTEDVCRYAKFLGASAELLVDSLFMRLGERVFPMPEHERCDRALILPNGTPIRIQVKTRHAVSINGDYVFNLRQRSERGATGRGPYESCDFDILAMVALSEGVMRFTADWQLRQVIHASEITELRRNPRRSLDAALARLGHTDAIPCGWDGDLDLAA</sequence>
<dbReference type="Proteomes" id="UP000809440">
    <property type="component" value="Unassembled WGS sequence"/>
</dbReference>
<dbReference type="AlphaFoldDB" id="A0A9Q2NZV1"/>